<reference evidence="1 2" key="1">
    <citation type="submission" date="2014-04" db="EMBL/GenBank/DDBJ databases">
        <title>Evolutionary Origins and Diversification of the Mycorrhizal Mutualists.</title>
        <authorList>
            <consortium name="DOE Joint Genome Institute"/>
            <consortium name="Mycorrhizal Genomics Consortium"/>
            <person name="Kohler A."/>
            <person name="Kuo A."/>
            <person name="Nagy L.G."/>
            <person name="Floudas D."/>
            <person name="Copeland A."/>
            <person name="Barry K.W."/>
            <person name="Cichocki N."/>
            <person name="Veneault-Fourrey C."/>
            <person name="LaButti K."/>
            <person name="Lindquist E.A."/>
            <person name="Lipzen A."/>
            <person name="Lundell T."/>
            <person name="Morin E."/>
            <person name="Murat C."/>
            <person name="Riley R."/>
            <person name="Ohm R."/>
            <person name="Sun H."/>
            <person name="Tunlid A."/>
            <person name="Henrissat B."/>
            <person name="Grigoriev I.V."/>
            <person name="Hibbett D.S."/>
            <person name="Martin F."/>
        </authorList>
    </citation>
    <scope>NUCLEOTIDE SEQUENCE [LARGE SCALE GENOMIC DNA]</scope>
    <source>
        <strain evidence="1 2">Koide BX008</strain>
    </source>
</reference>
<name>A0A0C2TVX3_AMAMK</name>
<dbReference type="HOGENOM" id="CLU_2793423_0_0_1"/>
<sequence>MNISAIVSSSRGWQRTETILTTFERRDQLRITAVVSPRLALSGESYWISVESEEAGLFRETPLPFHPW</sequence>
<dbReference type="Proteomes" id="UP000054549">
    <property type="component" value="Unassembled WGS sequence"/>
</dbReference>
<evidence type="ECO:0000313" key="2">
    <source>
        <dbReference type="Proteomes" id="UP000054549"/>
    </source>
</evidence>
<evidence type="ECO:0000313" key="1">
    <source>
        <dbReference type="EMBL" id="KIL71509.1"/>
    </source>
</evidence>
<protein>
    <submittedName>
        <fullName evidence="1">Uncharacterized protein</fullName>
    </submittedName>
</protein>
<organism evidence="1 2">
    <name type="scientific">Amanita muscaria (strain Koide BX008)</name>
    <dbReference type="NCBI Taxonomy" id="946122"/>
    <lineage>
        <taxon>Eukaryota</taxon>
        <taxon>Fungi</taxon>
        <taxon>Dikarya</taxon>
        <taxon>Basidiomycota</taxon>
        <taxon>Agaricomycotina</taxon>
        <taxon>Agaricomycetes</taxon>
        <taxon>Agaricomycetidae</taxon>
        <taxon>Agaricales</taxon>
        <taxon>Pluteineae</taxon>
        <taxon>Amanitaceae</taxon>
        <taxon>Amanita</taxon>
    </lineage>
</organism>
<gene>
    <name evidence="1" type="ORF">M378DRAFT_225033</name>
</gene>
<accession>A0A0C2TVX3</accession>
<dbReference type="EMBL" id="KN818222">
    <property type="protein sequence ID" value="KIL71509.1"/>
    <property type="molecule type" value="Genomic_DNA"/>
</dbReference>
<keyword evidence="2" id="KW-1185">Reference proteome</keyword>
<dbReference type="InParanoid" id="A0A0C2TVX3"/>
<proteinExistence type="predicted"/>
<dbReference type="AlphaFoldDB" id="A0A0C2TVX3"/>